<evidence type="ECO:0000256" key="7">
    <source>
        <dbReference type="SAM" id="Phobius"/>
    </source>
</evidence>
<feature type="transmembrane region" description="Helical" evidence="7">
    <location>
        <begin position="133"/>
        <end position="154"/>
    </location>
</feature>
<evidence type="ECO:0000256" key="3">
    <source>
        <dbReference type="ARBA" id="ARBA00022989"/>
    </source>
</evidence>
<evidence type="ECO:0000256" key="5">
    <source>
        <dbReference type="ARBA" id="ARBA00038359"/>
    </source>
</evidence>
<keyword evidence="10" id="KW-1185">Reference proteome</keyword>
<evidence type="ECO:0000313" key="10">
    <source>
        <dbReference type="Proteomes" id="UP000030651"/>
    </source>
</evidence>
<dbReference type="AlphaFoldDB" id="W3WXI1"/>
<evidence type="ECO:0000256" key="4">
    <source>
        <dbReference type="ARBA" id="ARBA00023136"/>
    </source>
</evidence>
<feature type="transmembrane region" description="Helical" evidence="7">
    <location>
        <begin position="56"/>
        <end position="77"/>
    </location>
</feature>
<gene>
    <name evidence="9" type="ORF">PFICI_10640</name>
</gene>
<evidence type="ECO:0000313" key="9">
    <source>
        <dbReference type="EMBL" id="ETS78578.1"/>
    </source>
</evidence>
<dbReference type="InterPro" id="IPR049326">
    <property type="entry name" value="Rhodopsin_dom_fungi"/>
</dbReference>
<dbReference type="GO" id="GO:0016020">
    <property type="term" value="C:membrane"/>
    <property type="evidence" value="ECO:0007669"/>
    <property type="project" value="UniProtKB-SubCell"/>
</dbReference>
<proteinExistence type="inferred from homology"/>
<keyword evidence="4 7" id="KW-0472">Membrane</keyword>
<protein>
    <recommendedName>
        <fullName evidence="8">Rhodopsin domain-containing protein</fullName>
    </recommendedName>
</protein>
<evidence type="ECO:0000256" key="1">
    <source>
        <dbReference type="ARBA" id="ARBA00004141"/>
    </source>
</evidence>
<organism evidence="9 10">
    <name type="scientific">Pestalotiopsis fici (strain W106-1 / CGMCC3.15140)</name>
    <dbReference type="NCBI Taxonomy" id="1229662"/>
    <lineage>
        <taxon>Eukaryota</taxon>
        <taxon>Fungi</taxon>
        <taxon>Dikarya</taxon>
        <taxon>Ascomycota</taxon>
        <taxon>Pezizomycotina</taxon>
        <taxon>Sordariomycetes</taxon>
        <taxon>Xylariomycetidae</taxon>
        <taxon>Amphisphaeriales</taxon>
        <taxon>Sporocadaceae</taxon>
        <taxon>Pestalotiopsis</taxon>
    </lineage>
</organism>
<dbReference type="KEGG" id="pfy:PFICI_10640"/>
<dbReference type="PANTHER" id="PTHR33048">
    <property type="entry name" value="PTH11-LIKE INTEGRAL MEMBRANE PROTEIN (AFU_ORTHOLOGUE AFUA_5G11245)"/>
    <property type="match status" value="1"/>
</dbReference>
<dbReference type="eggNOG" id="ENOG502RVXB">
    <property type="taxonomic scope" value="Eukaryota"/>
</dbReference>
<feature type="transmembrane region" description="Helical" evidence="7">
    <location>
        <begin position="249"/>
        <end position="271"/>
    </location>
</feature>
<keyword evidence="3 7" id="KW-1133">Transmembrane helix</keyword>
<evidence type="ECO:0000256" key="2">
    <source>
        <dbReference type="ARBA" id="ARBA00022692"/>
    </source>
</evidence>
<feature type="region of interest" description="Disordered" evidence="6">
    <location>
        <begin position="301"/>
        <end position="321"/>
    </location>
</feature>
<dbReference type="InParanoid" id="W3WXI1"/>
<keyword evidence="2 7" id="KW-0812">Transmembrane</keyword>
<dbReference type="InterPro" id="IPR052337">
    <property type="entry name" value="SAT4-like"/>
</dbReference>
<dbReference type="OMA" id="HETWIKL"/>
<feature type="transmembrane region" description="Helical" evidence="7">
    <location>
        <begin position="216"/>
        <end position="237"/>
    </location>
</feature>
<accession>W3WXI1</accession>
<dbReference type="STRING" id="1229662.W3WXI1"/>
<feature type="transmembrane region" description="Helical" evidence="7">
    <location>
        <begin position="22"/>
        <end position="44"/>
    </location>
</feature>
<comment type="similarity">
    <text evidence="5">Belongs to the SAT4 family.</text>
</comment>
<dbReference type="EMBL" id="KI912115">
    <property type="protein sequence ID" value="ETS78578.1"/>
    <property type="molecule type" value="Genomic_DNA"/>
</dbReference>
<comment type="subcellular location">
    <subcellularLocation>
        <location evidence="1">Membrane</location>
        <topology evidence="1">Multi-pass membrane protein</topology>
    </subcellularLocation>
</comment>
<dbReference type="Proteomes" id="UP000030651">
    <property type="component" value="Unassembled WGS sequence"/>
</dbReference>
<evidence type="ECO:0000259" key="8">
    <source>
        <dbReference type="Pfam" id="PF20684"/>
    </source>
</evidence>
<feature type="transmembrane region" description="Helical" evidence="7">
    <location>
        <begin position="97"/>
        <end position="121"/>
    </location>
</feature>
<dbReference type="OrthoDB" id="5417887at2759"/>
<dbReference type="Pfam" id="PF20684">
    <property type="entry name" value="Fung_rhodopsin"/>
    <property type="match status" value="1"/>
</dbReference>
<dbReference type="PANTHER" id="PTHR33048:SF42">
    <property type="entry name" value="INTEGRAL MEMBRANE PROTEIN"/>
    <property type="match status" value="1"/>
</dbReference>
<reference evidence="10" key="1">
    <citation type="journal article" date="2015" name="BMC Genomics">
        <title>Genomic and transcriptomic analysis of the endophytic fungus Pestalotiopsis fici reveals its lifestyle and high potential for synthesis of natural products.</title>
        <authorList>
            <person name="Wang X."/>
            <person name="Zhang X."/>
            <person name="Liu L."/>
            <person name="Xiang M."/>
            <person name="Wang W."/>
            <person name="Sun X."/>
            <person name="Che Y."/>
            <person name="Guo L."/>
            <person name="Liu G."/>
            <person name="Guo L."/>
            <person name="Wang C."/>
            <person name="Yin W.B."/>
            <person name="Stadler M."/>
            <person name="Zhang X."/>
            <person name="Liu X."/>
        </authorList>
    </citation>
    <scope>NUCLEOTIDE SEQUENCE [LARGE SCALE GENOMIC DNA]</scope>
    <source>
        <strain evidence="10">W106-1 / CGMCC3.15140</strain>
    </source>
</reference>
<feature type="domain" description="Rhodopsin" evidence="8">
    <location>
        <begin position="40"/>
        <end position="276"/>
    </location>
</feature>
<dbReference type="HOGENOM" id="CLU_028200_3_0_1"/>
<dbReference type="RefSeq" id="XP_007837412.1">
    <property type="nucleotide sequence ID" value="XM_007839221.1"/>
</dbReference>
<evidence type="ECO:0000256" key="6">
    <source>
        <dbReference type="SAM" id="MobiDB-lite"/>
    </source>
</evidence>
<dbReference type="GeneID" id="19275653"/>
<sequence>MSGTSTVQVINPSLPHDDYGPQVNACIWALSGMAGAWLVLRIYCKFIRHRRLWWDDYILVASWLMLLGGNISITLAIQDGFGKHSWDIPFKNYPSMLFVSAFAGTFMIIGAAWSKTAFAVTLLRISTGWQKSFIWFIIVSVNAVLGASAVMTWARCWPVEKLWMMSVAGECWSYKFNVRYNIFTAGYSGLMDITLAIIPWHILWGLSIDRKEKFSALGAMSMGIFAGITSFVKIYAIQDSGNADIADTVQLVVLATAEIAVTIIAASIPILRALARDKVPRAGPFLALDETEHWTRQQITTNGTTTTAQNSPPPLPNTPRIEDIELRPISRKKSFSDKLKVGHLSRIQEFDEAAVVQRSPRRSGWTPV</sequence>
<name>W3WXI1_PESFW</name>
<feature type="transmembrane region" description="Helical" evidence="7">
    <location>
        <begin position="182"/>
        <end position="204"/>
    </location>
</feature>